<evidence type="ECO:0000313" key="2">
    <source>
        <dbReference type="EMBL" id="PIL24638.1"/>
    </source>
</evidence>
<name>A0A2G8RTF7_9APHY</name>
<evidence type="ECO:0000256" key="1">
    <source>
        <dbReference type="SAM" id="Phobius"/>
    </source>
</evidence>
<keyword evidence="1" id="KW-0812">Transmembrane</keyword>
<dbReference type="AlphaFoldDB" id="A0A2G8RTF7"/>
<feature type="transmembrane region" description="Helical" evidence="1">
    <location>
        <begin position="6"/>
        <end position="28"/>
    </location>
</feature>
<sequence>MLRDGVLYFLVLLSLNVLHLAFTLSATFGHLISNISIFEDQITAVLVSRFLLDLQTANQRSVKLNSNDPLHLSTGSFNDGGGSVAFARIVGSLGEGFIGPVSLLSDPDDGDDMSETCYWSHSTGEDEEVELADKVGKSSDVDLEAAIPDVVVGSESLPWSDIEQVPVAIAK</sequence>
<dbReference type="Proteomes" id="UP000230002">
    <property type="component" value="Unassembled WGS sequence"/>
</dbReference>
<comment type="caution">
    <text evidence="2">The sequence shown here is derived from an EMBL/GenBank/DDBJ whole genome shotgun (WGS) entry which is preliminary data.</text>
</comment>
<keyword evidence="1" id="KW-1133">Transmembrane helix</keyword>
<protein>
    <submittedName>
        <fullName evidence="2">Uncharacterized protein</fullName>
    </submittedName>
</protein>
<gene>
    <name evidence="2" type="ORF">GSI_12522</name>
</gene>
<dbReference type="EMBL" id="AYKW01000056">
    <property type="protein sequence ID" value="PIL24638.1"/>
    <property type="molecule type" value="Genomic_DNA"/>
</dbReference>
<keyword evidence="3" id="KW-1185">Reference proteome</keyword>
<dbReference type="OrthoDB" id="2756573at2759"/>
<keyword evidence="1" id="KW-0472">Membrane</keyword>
<evidence type="ECO:0000313" key="3">
    <source>
        <dbReference type="Proteomes" id="UP000230002"/>
    </source>
</evidence>
<reference evidence="2 3" key="1">
    <citation type="journal article" date="2015" name="Sci. Rep.">
        <title>Chromosome-level genome map provides insights into diverse defense mechanisms in the medicinal fungus Ganoderma sinense.</title>
        <authorList>
            <person name="Zhu Y."/>
            <person name="Xu J."/>
            <person name="Sun C."/>
            <person name="Zhou S."/>
            <person name="Xu H."/>
            <person name="Nelson D.R."/>
            <person name="Qian J."/>
            <person name="Song J."/>
            <person name="Luo H."/>
            <person name="Xiang L."/>
            <person name="Li Y."/>
            <person name="Xu Z."/>
            <person name="Ji A."/>
            <person name="Wang L."/>
            <person name="Lu S."/>
            <person name="Hayward A."/>
            <person name="Sun W."/>
            <person name="Li X."/>
            <person name="Schwartz D.C."/>
            <person name="Wang Y."/>
            <person name="Chen S."/>
        </authorList>
    </citation>
    <scope>NUCLEOTIDE SEQUENCE [LARGE SCALE GENOMIC DNA]</scope>
    <source>
        <strain evidence="2 3">ZZ0214-1</strain>
    </source>
</reference>
<accession>A0A2G8RTF7</accession>
<organism evidence="2 3">
    <name type="scientific">Ganoderma sinense ZZ0214-1</name>
    <dbReference type="NCBI Taxonomy" id="1077348"/>
    <lineage>
        <taxon>Eukaryota</taxon>
        <taxon>Fungi</taxon>
        <taxon>Dikarya</taxon>
        <taxon>Basidiomycota</taxon>
        <taxon>Agaricomycotina</taxon>
        <taxon>Agaricomycetes</taxon>
        <taxon>Polyporales</taxon>
        <taxon>Polyporaceae</taxon>
        <taxon>Ganoderma</taxon>
    </lineage>
</organism>
<proteinExistence type="predicted"/>